<reference evidence="1" key="1">
    <citation type="journal article" date="2017" name="Nature">
        <title>The sunflower genome provides insights into oil metabolism, flowering and Asterid evolution.</title>
        <authorList>
            <person name="Badouin H."/>
            <person name="Gouzy J."/>
            <person name="Grassa C.J."/>
            <person name="Murat F."/>
            <person name="Staton S.E."/>
            <person name="Cottret L."/>
            <person name="Lelandais-Briere C."/>
            <person name="Owens G.L."/>
            <person name="Carrere S."/>
            <person name="Mayjonade B."/>
            <person name="Legrand L."/>
            <person name="Gill N."/>
            <person name="Kane N.C."/>
            <person name="Bowers J.E."/>
            <person name="Hubner S."/>
            <person name="Bellec A."/>
            <person name="Berard A."/>
            <person name="Berges H."/>
            <person name="Blanchet N."/>
            <person name="Boniface M.C."/>
            <person name="Brunel D."/>
            <person name="Catrice O."/>
            <person name="Chaidir N."/>
            <person name="Claudel C."/>
            <person name="Donnadieu C."/>
            <person name="Faraut T."/>
            <person name="Fievet G."/>
            <person name="Helmstetter N."/>
            <person name="King M."/>
            <person name="Knapp S.J."/>
            <person name="Lai Z."/>
            <person name="Le Paslier M.C."/>
            <person name="Lippi Y."/>
            <person name="Lorenzon L."/>
            <person name="Mandel J.R."/>
            <person name="Marage G."/>
            <person name="Marchand G."/>
            <person name="Marquand E."/>
            <person name="Bret-Mestries E."/>
            <person name="Morien E."/>
            <person name="Nambeesan S."/>
            <person name="Nguyen T."/>
            <person name="Pegot-Espagnet P."/>
            <person name="Pouilly N."/>
            <person name="Raftis F."/>
            <person name="Sallet E."/>
            <person name="Schiex T."/>
            <person name="Thomas J."/>
            <person name="Vandecasteele C."/>
            <person name="Vares D."/>
            <person name="Vear F."/>
            <person name="Vautrin S."/>
            <person name="Crespi M."/>
            <person name="Mangin B."/>
            <person name="Burke J.M."/>
            <person name="Salse J."/>
            <person name="Munos S."/>
            <person name="Vincourt P."/>
            <person name="Rieseberg L.H."/>
            <person name="Langlade N.B."/>
        </authorList>
    </citation>
    <scope>NUCLEOTIDE SEQUENCE</scope>
    <source>
        <tissue evidence="1">Leaves</tissue>
    </source>
</reference>
<dbReference type="AlphaFoldDB" id="A0A9K3DT39"/>
<gene>
    <name evidence="1" type="ORF">HanXRQr2_Chr16g0762061</name>
</gene>
<dbReference type="EMBL" id="MNCJ02000331">
    <property type="protein sequence ID" value="KAF5761182.1"/>
    <property type="molecule type" value="Genomic_DNA"/>
</dbReference>
<name>A0A9K3DT39_HELAN</name>
<sequence>MDLKQKLERKFPKEFAEPPNEYTIEERAQIKKECEEAIDRYIQNPPHTANQKMKQKEVIMRNVGAKRNFGFQDQPDRYVVPTEKDRFDVYGNRSGIMSWAYNDEKGLFLVKRKNGAVEYYNNAEAFESWAAVDLRELSKASYHDQCRDHNCKIGWNFFNKLQQQARVNFKDMKLAQSLCLSMKMF</sequence>
<reference evidence="1" key="2">
    <citation type="submission" date="2020-06" db="EMBL/GenBank/DDBJ databases">
        <title>Helianthus annuus Genome sequencing and assembly Release 2.</title>
        <authorList>
            <person name="Gouzy J."/>
            <person name="Langlade N."/>
            <person name="Munos S."/>
        </authorList>
    </citation>
    <scope>NUCLEOTIDE SEQUENCE</scope>
    <source>
        <tissue evidence="1">Leaves</tissue>
    </source>
</reference>
<evidence type="ECO:0000313" key="1">
    <source>
        <dbReference type="EMBL" id="KAF5761182.1"/>
    </source>
</evidence>
<organism evidence="1 2">
    <name type="scientific">Helianthus annuus</name>
    <name type="common">Common sunflower</name>
    <dbReference type="NCBI Taxonomy" id="4232"/>
    <lineage>
        <taxon>Eukaryota</taxon>
        <taxon>Viridiplantae</taxon>
        <taxon>Streptophyta</taxon>
        <taxon>Embryophyta</taxon>
        <taxon>Tracheophyta</taxon>
        <taxon>Spermatophyta</taxon>
        <taxon>Magnoliopsida</taxon>
        <taxon>eudicotyledons</taxon>
        <taxon>Gunneridae</taxon>
        <taxon>Pentapetalae</taxon>
        <taxon>asterids</taxon>
        <taxon>campanulids</taxon>
        <taxon>Asterales</taxon>
        <taxon>Asteraceae</taxon>
        <taxon>Asteroideae</taxon>
        <taxon>Heliantheae alliance</taxon>
        <taxon>Heliantheae</taxon>
        <taxon>Helianthus</taxon>
    </lineage>
</organism>
<comment type="caution">
    <text evidence="1">The sequence shown here is derived from an EMBL/GenBank/DDBJ whole genome shotgun (WGS) entry which is preliminary data.</text>
</comment>
<dbReference type="Proteomes" id="UP000215914">
    <property type="component" value="Unassembled WGS sequence"/>
</dbReference>
<accession>A0A9K3DT39</accession>
<proteinExistence type="predicted"/>
<keyword evidence="2" id="KW-1185">Reference proteome</keyword>
<dbReference type="Gramene" id="mRNA:HanXRQr2_Chr16g0762061">
    <property type="protein sequence ID" value="CDS:HanXRQr2_Chr16g0762061.1"/>
    <property type="gene ID" value="HanXRQr2_Chr16g0762061"/>
</dbReference>
<protein>
    <submittedName>
        <fullName evidence="1">Uncharacterized protein</fullName>
    </submittedName>
</protein>
<evidence type="ECO:0000313" key="2">
    <source>
        <dbReference type="Proteomes" id="UP000215914"/>
    </source>
</evidence>